<reference evidence="5 6" key="1">
    <citation type="submission" date="2011-08" db="EMBL/GenBank/DDBJ databases">
        <title>The Genome Sequence of Alistipes indistinctus YIT 12060.</title>
        <authorList>
            <consortium name="The Broad Institute Genome Sequencing Platform"/>
            <person name="Earl A."/>
            <person name="Ward D."/>
            <person name="Feldgarden M."/>
            <person name="Gevers D."/>
            <person name="Morotomi M."/>
            <person name="Young S.K."/>
            <person name="Zeng Q."/>
            <person name="Gargeya S."/>
            <person name="Fitzgerald M."/>
            <person name="Haas B."/>
            <person name="Abouelleil A."/>
            <person name="Alvarado L."/>
            <person name="Arachchi H.M."/>
            <person name="Berlin A."/>
            <person name="Brown A."/>
            <person name="Chapman S.B."/>
            <person name="Chen Z."/>
            <person name="Dunbar C."/>
            <person name="Freedman E."/>
            <person name="Gearin G."/>
            <person name="Gellesch M."/>
            <person name="Goldberg J."/>
            <person name="Griggs A."/>
            <person name="Gujja S."/>
            <person name="Heiman D."/>
            <person name="Howarth C."/>
            <person name="Larson L."/>
            <person name="Lui A."/>
            <person name="MacDonald P.J.P."/>
            <person name="Montmayeur A."/>
            <person name="Murphy C."/>
            <person name="Neiman D."/>
            <person name="Pearson M."/>
            <person name="Priest M."/>
            <person name="Roberts A."/>
            <person name="Saif S."/>
            <person name="Shea T."/>
            <person name="Shenoy N."/>
            <person name="Sisk P."/>
            <person name="Stolte C."/>
            <person name="Sykes S."/>
            <person name="Wortman J."/>
            <person name="Nusbaum C."/>
            <person name="Birren B."/>
        </authorList>
    </citation>
    <scope>NUCLEOTIDE SEQUENCE [LARGE SCALE GENOMIC DNA]</scope>
    <source>
        <strain evidence="5 6">YIT 12060</strain>
    </source>
</reference>
<keyword evidence="1 3" id="KW-0479">Metal-binding</keyword>
<dbReference type="PROSITE" id="PS51409">
    <property type="entry name" value="ARGINASE_2"/>
    <property type="match status" value="1"/>
</dbReference>
<organism evidence="5 6">
    <name type="scientific">Alistipes indistinctus YIT 12060</name>
    <dbReference type="NCBI Taxonomy" id="742725"/>
    <lineage>
        <taxon>Bacteria</taxon>
        <taxon>Pseudomonadati</taxon>
        <taxon>Bacteroidota</taxon>
        <taxon>Bacteroidia</taxon>
        <taxon>Bacteroidales</taxon>
        <taxon>Rikenellaceae</taxon>
        <taxon>Alistipes</taxon>
    </lineage>
</organism>
<dbReference type="RefSeq" id="WP_009133274.1">
    <property type="nucleotide sequence ID" value="NZ_CP102250.1"/>
</dbReference>
<evidence type="ECO:0000256" key="4">
    <source>
        <dbReference type="PROSITE-ProRule" id="PRU00742"/>
    </source>
</evidence>
<dbReference type="GO" id="GO:0008783">
    <property type="term" value="F:agmatinase activity"/>
    <property type="evidence" value="ECO:0007669"/>
    <property type="project" value="TreeGrafter"/>
</dbReference>
<evidence type="ECO:0000256" key="1">
    <source>
        <dbReference type="ARBA" id="ARBA00022723"/>
    </source>
</evidence>
<feature type="binding site" evidence="3">
    <location>
        <position position="274"/>
    </location>
    <ligand>
        <name>Mn(2+)</name>
        <dbReference type="ChEBI" id="CHEBI:29035"/>
        <label>1</label>
    </ligand>
</feature>
<evidence type="ECO:0008006" key="7">
    <source>
        <dbReference type="Google" id="ProtNLM"/>
    </source>
</evidence>
<dbReference type="CDD" id="cd11593">
    <property type="entry name" value="Agmatinase-like_2"/>
    <property type="match status" value="1"/>
</dbReference>
<feature type="binding site" evidence="3">
    <location>
        <position position="179"/>
    </location>
    <ligand>
        <name>Mn(2+)</name>
        <dbReference type="ChEBI" id="CHEBI:29035"/>
        <label>1</label>
    </ligand>
</feature>
<keyword evidence="3" id="KW-0464">Manganese</keyword>
<dbReference type="EMBL" id="ADLD01000004">
    <property type="protein sequence ID" value="EHB93202.1"/>
    <property type="molecule type" value="Genomic_DNA"/>
</dbReference>
<sequence>MEKNVAADFDPNAPGINNGCYFGLPFTPEEAQLVLLPVPWEVTASYGGGTASAPDAILDASMQVDLYDIHYPGGWERGIGTLEMDDTLQPRSARLRQEALRVMSHLEGGGSPESELMQRRLRRINEASAELNDYVYGEAKRWLDAGKKVGVVGGDHSVPLGLIRAVAGRYPGVGILHVDAHADLREAYEGFTYSHASIMYNALHEAPGVGALVQVGIRDFCDEELEVARADERVVQFTDYELAAAQFEGETWRTVCDRIVAALPRQVYVSFDIDGLSPDNCPHTGTPVPGGLSFREAVYLLAAVVESGREIVGFDLCEVGPSRDGEWDANVGARVLYKLCNLTLKSC</sequence>
<keyword evidence="2" id="KW-0378">Hydrolase</keyword>
<feature type="binding site" evidence="3">
    <location>
        <position position="181"/>
    </location>
    <ligand>
        <name>Mn(2+)</name>
        <dbReference type="ChEBI" id="CHEBI:29035"/>
        <label>1</label>
    </ligand>
</feature>
<dbReference type="GeneID" id="92816888"/>
<dbReference type="Pfam" id="PF00491">
    <property type="entry name" value="Arginase"/>
    <property type="match status" value="1"/>
</dbReference>
<comment type="similarity">
    <text evidence="4">Belongs to the arginase family.</text>
</comment>
<gene>
    <name evidence="5" type="ORF">HMPREF9450_00468</name>
</gene>
<proteinExistence type="inferred from homology"/>
<dbReference type="HOGENOM" id="CLU_039478_0_2_10"/>
<dbReference type="GO" id="GO:0046872">
    <property type="term" value="F:metal ion binding"/>
    <property type="evidence" value="ECO:0007669"/>
    <property type="project" value="UniProtKB-KW"/>
</dbReference>
<dbReference type="OrthoDB" id="9788689at2"/>
<dbReference type="InterPro" id="IPR023696">
    <property type="entry name" value="Ureohydrolase_dom_sf"/>
</dbReference>
<keyword evidence="6" id="KW-1185">Reference proteome</keyword>
<dbReference type="PRINTS" id="PR00116">
    <property type="entry name" value="ARGINASE"/>
</dbReference>
<dbReference type="STRING" id="742725.HMPREF9450_00468"/>
<dbReference type="AlphaFoldDB" id="G5H6A8"/>
<comment type="caution">
    <text evidence="5">The sequence shown here is derived from an EMBL/GenBank/DDBJ whole genome shotgun (WGS) entry which is preliminary data.</text>
</comment>
<protein>
    <recommendedName>
        <fullName evidence="7">Agmatinase</fullName>
    </recommendedName>
</protein>
<dbReference type="GO" id="GO:0033389">
    <property type="term" value="P:putrescine biosynthetic process from arginine, via agmatine"/>
    <property type="evidence" value="ECO:0007669"/>
    <property type="project" value="TreeGrafter"/>
</dbReference>
<evidence type="ECO:0000313" key="6">
    <source>
        <dbReference type="Proteomes" id="UP000006008"/>
    </source>
</evidence>
<evidence type="ECO:0000256" key="3">
    <source>
        <dbReference type="PIRSR" id="PIRSR036979-1"/>
    </source>
</evidence>
<evidence type="ECO:0000313" key="5">
    <source>
        <dbReference type="EMBL" id="EHB93202.1"/>
    </source>
</evidence>
<dbReference type="eggNOG" id="COG0010">
    <property type="taxonomic scope" value="Bacteria"/>
</dbReference>
<evidence type="ECO:0000256" key="2">
    <source>
        <dbReference type="ARBA" id="ARBA00022801"/>
    </source>
</evidence>
<comment type="cofactor">
    <cofactor evidence="3">
        <name>Mn(2+)</name>
        <dbReference type="ChEBI" id="CHEBI:29035"/>
    </cofactor>
    <text evidence="3">Binds 2 manganese ions per subunit.</text>
</comment>
<dbReference type="PANTHER" id="PTHR11358">
    <property type="entry name" value="ARGINASE/AGMATINASE"/>
    <property type="match status" value="1"/>
</dbReference>
<dbReference type="PIRSF" id="PIRSF036979">
    <property type="entry name" value="Arginase"/>
    <property type="match status" value="1"/>
</dbReference>
<name>G5H6A8_9BACT</name>
<feature type="binding site" evidence="3">
    <location>
        <position position="272"/>
    </location>
    <ligand>
        <name>Mn(2+)</name>
        <dbReference type="ChEBI" id="CHEBI:29035"/>
        <label>1</label>
    </ligand>
</feature>
<dbReference type="Proteomes" id="UP000006008">
    <property type="component" value="Unassembled WGS sequence"/>
</dbReference>
<accession>G5H6A8</accession>
<dbReference type="Gene3D" id="3.40.800.10">
    <property type="entry name" value="Ureohydrolase domain"/>
    <property type="match status" value="1"/>
</dbReference>
<feature type="binding site" evidence="3">
    <location>
        <position position="156"/>
    </location>
    <ligand>
        <name>Mn(2+)</name>
        <dbReference type="ChEBI" id="CHEBI:29035"/>
        <label>1</label>
    </ligand>
</feature>
<dbReference type="SUPFAM" id="SSF52768">
    <property type="entry name" value="Arginase/deacetylase"/>
    <property type="match status" value="1"/>
</dbReference>
<dbReference type="InterPro" id="IPR006035">
    <property type="entry name" value="Ureohydrolase"/>
</dbReference>
<feature type="binding site" evidence="3">
    <location>
        <position position="183"/>
    </location>
    <ligand>
        <name>Mn(2+)</name>
        <dbReference type="ChEBI" id="CHEBI:29035"/>
        <label>1</label>
    </ligand>
</feature>
<dbReference type="PATRIC" id="fig|742725.3.peg.513"/>
<dbReference type="PANTHER" id="PTHR11358:SF26">
    <property type="entry name" value="GUANIDINO ACID HYDROLASE, MITOCHONDRIAL"/>
    <property type="match status" value="1"/>
</dbReference>